<name>A0AAJ0M7M2_9PEZI</name>
<feature type="region of interest" description="Disordered" evidence="1">
    <location>
        <begin position="430"/>
        <end position="476"/>
    </location>
</feature>
<dbReference type="AlphaFoldDB" id="A0AAJ0M7M2"/>
<accession>A0AAJ0M7M2</accession>
<keyword evidence="3" id="KW-1185">Reference proteome</keyword>
<organism evidence="2 3">
    <name type="scientific">Lasiosphaeria hispida</name>
    <dbReference type="NCBI Taxonomy" id="260671"/>
    <lineage>
        <taxon>Eukaryota</taxon>
        <taxon>Fungi</taxon>
        <taxon>Dikarya</taxon>
        <taxon>Ascomycota</taxon>
        <taxon>Pezizomycotina</taxon>
        <taxon>Sordariomycetes</taxon>
        <taxon>Sordariomycetidae</taxon>
        <taxon>Sordariales</taxon>
        <taxon>Lasiosphaeriaceae</taxon>
        <taxon>Lasiosphaeria</taxon>
    </lineage>
</organism>
<feature type="region of interest" description="Disordered" evidence="1">
    <location>
        <begin position="344"/>
        <end position="400"/>
    </location>
</feature>
<protein>
    <submittedName>
        <fullName evidence="2">Uncharacterized protein</fullName>
    </submittedName>
</protein>
<comment type="caution">
    <text evidence="2">The sequence shown here is derived from an EMBL/GenBank/DDBJ whole genome shotgun (WGS) entry which is preliminary data.</text>
</comment>
<evidence type="ECO:0000256" key="1">
    <source>
        <dbReference type="SAM" id="MobiDB-lite"/>
    </source>
</evidence>
<dbReference type="Proteomes" id="UP001275084">
    <property type="component" value="Unassembled WGS sequence"/>
</dbReference>
<evidence type="ECO:0000313" key="3">
    <source>
        <dbReference type="Proteomes" id="UP001275084"/>
    </source>
</evidence>
<dbReference type="EMBL" id="JAUIQD010000009">
    <property type="protein sequence ID" value="KAK3339824.1"/>
    <property type="molecule type" value="Genomic_DNA"/>
</dbReference>
<reference evidence="2" key="1">
    <citation type="journal article" date="2023" name="Mol. Phylogenet. Evol.">
        <title>Genome-scale phylogeny and comparative genomics of the fungal order Sordariales.</title>
        <authorList>
            <person name="Hensen N."/>
            <person name="Bonometti L."/>
            <person name="Westerberg I."/>
            <person name="Brannstrom I.O."/>
            <person name="Guillou S."/>
            <person name="Cros-Aarteil S."/>
            <person name="Calhoun S."/>
            <person name="Haridas S."/>
            <person name="Kuo A."/>
            <person name="Mondo S."/>
            <person name="Pangilinan J."/>
            <person name="Riley R."/>
            <person name="LaButti K."/>
            <person name="Andreopoulos B."/>
            <person name="Lipzen A."/>
            <person name="Chen C."/>
            <person name="Yan M."/>
            <person name="Daum C."/>
            <person name="Ng V."/>
            <person name="Clum A."/>
            <person name="Steindorff A."/>
            <person name="Ohm R.A."/>
            <person name="Martin F."/>
            <person name="Silar P."/>
            <person name="Natvig D.O."/>
            <person name="Lalanne C."/>
            <person name="Gautier V."/>
            <person name="Ament-Velasquez S.L."/>
            <person name="Kruys A."/>
            <person name="Hutchinson M.I."/>
            <person name="Powell A.J."/>
            <person name="Barry K."/>
            <person name="Miller A.N."/>
            <person name="Grigoriev I.V."/>
            <person name="Debuchy R."/>
            <person name="Gladieux P."/>
            <person name="Hiltunen Thoren M."/>
            <person name="Johannesson H."/>
        </authorList>
    </citation>
    <scope>NUCLEOTIDE SEQUENCE</scope>
    <source>
        <strain evidence="2">CBS 955.72</strain>
    </source>
</reference>
<gene>
    <name evidence="2" type="ORF">B0T25DRAFT_636264</name>
</gene>
<reference evidence="2" key="2">
    <citation type="submission" date="2023-06" db="EMBL/GenBank/DDBJ databases">
        <authorList>
            <consortium name="Lawrence Berkeley National Laboratory"/>
            <person name="Haridas S."/>
            <person name="Hensen N."/>
            <person name="Bonometti L."/>
            <person name="Westerberg I."/>
            <person name="Brannstrom I.O."/>
            <person name="Guillou S."/>
            <person name="Cros-Aarteil S."/>
            <person name="Calhoun S."/>
            <person name="Kuo A."/>
            <person name="Mondo S."/>
            <person name="Pangilinan J."/>
            <person name="Riley R."/>
            <person name="Labutti K."/>
            <person name="Andreopoulos B."/>
            <person name="Lipzen A."/>
            <person name="Chen C."/>
            <person name="Yanf M."/>
            <person name="Daum C."/>
            <person name="Ng V."/>
            <person name="Clum A."/>
            <person name="Steindorff A."/>
            <person name="Ohm R."/>
            <person name="Martin F."/>
            <person name="Silar P."/>
            <person name="Natvig D."/>
            <person name="Lalanne C."/>
            <person name="Gautier V."/>
            <person name="Ament-Velasquez S.L."/>
            <person name="Kruys A."/>
            <person name="Hutchinson M.I."/>
            <person name="Powell A.J."/>
            <person name="Barry K."/>
            <person name="Miller A.N."/>
            <person name="Grigoriev I.V."/>
            <person name="Debuchy R."/>
            <person name="Gladieux P."/>
            <person name="Thoren M.H."/>
            <person name="Johannesson H."/>
        </authorList>
    </citation>
    <scope>NUCLEOTIDE SEQUENCE</scope>
    <source>
        <strain evidence="2">CBS 955.72</strain>
    </source>
</reference>
<evidence type="ECO:0000313" key="2">
    <source>
        <dbReference type="EMBL" id="KAK3339824.1"/>
    </source>
</evidence>
<sequence>MTNSSPLNSRQAMADDHAQLALPTLMSSSIRRFGRYEDFKEFGHLSSSGDATAGSKSVGKITIDCQFLFKQSQWGVLGDRAFPAGVLYLNLNFGRLQSCRLKSAAVTITLDDEDPCLETYRRRFSRGQIYVPYCPIHITDWYGPKKTLLGEERIVDKRFARRMMPEFNFMDIGVGGLGFESETSFQQSRRWSFNGQLLPGKGTWEHKSLRWDMVENDLERQPTHSSRMYTAFAFEHSGQPFLMKVDVEGRLDRWDKQVKSKLKFGGGSAKGSRIVTLIDFGDSSRFRKRLDEIAKGLPRAMEMKNFEEIPVVIPNPMSGATAFQTVTTPHIQPEGQLETPIPAASATTDRVSSAISHSTTLQGNPQSPHSLLSEDTMPATHQRRLFSSEEDSTAPTVENLTRVARARFNPRHEDTTESPSPAARAVAETIPGGKEGGEDDAAKTNQMPTTQGEDWETREKPESSTAALESPRNDPDAETVAKILQIPAMLLILRMFVMEISGHLLPPADTKMPKYLAGLWSSDPTEFALSLLWQPTEPRPRPAVYAAPSWPR</sequence>
<proteinExistence type="predicted"/>
<feature type="compositionally biased region" description="Polar residues" evidence="1">
    <location>
        <begin position="443"/>
        <end position="452"/>
    </location>
</feature>
<feature type="compositionally biased region" description="Polar residues" evidence="1">
    <location>
        <begin position="345"/>
        <end position="370"/>
    </location>
</feature>